<dbReference type="Gene3D" id="1.20.1600.10">
    <property type="entry name" value="Outer membrane efflux proteins (OEP)"/>
    <property type="match status" value="1"/>
</dbReference>
<dbReference type="Pfam" id="PF02321">
    <property type="entry name" value="OEP"/>
    <property type="match status" value="2"/>
</dbReference>
<dbReference type="AlphaFoldDB" id="A0A918P1W9"/>
<dbReference type="PANTHER" id="PTHR30203:SF30">
    <property type="entry name" value="OUTER MEMBRANE PROTEIN-RELATED"/>
    <property type="match status" value="1"/>
</dbReference>
<proteinExistence type="inferred from homology"/>
<dbReference type="InterPro" id="IPR010131">
    <property type="entry name" value="MdtP/NodT-like"/>
</dbReference>
<evidence type="ECO:0000313" key="3">
    <source>
        <dbReference type="EMBL" id="GGY14727.1"/>
    </source>
</evidence>
<keyword evidence="2" id="KW-1134">Transmembrane beta strand</keyword>
<dbReference type="SUPFAM" id="SSF56954">
    <property type="entry name" value="Outer membrane efflux proteins (OEP)"/>
    <property type="match status" value="1"/>
</dbReference>
<dbReference type="PROSITE" id="PS51257">
    <property type="entry name" value="PROKAR_LIPOPROTEIN"/>
    <property type="match status" value="1"/>
</dbReference>
<keyword evidence="2" id="KW-0472">Membrane</keyword>
<gene>
    <name evidence="3" type="ORF">GCM10011289_17580</name>
</gene>
<keyword evidence="4" id="KW-1185">Reference proteome</keyword>
<reference evidence="3" key="2">
    <citation type="submission" date="2020-09" db="EMBL/GenBank/DDBJ databases">
        <authorList>
            <person name="Sun Q."/>
            <person name="Kim S."/>
        </authorList>
    </citation>
    <scope>NUCLEOTIDE SEQUENCE</scope>
    <source>
        <strain evidence="3">KCTC 32182</strain>
    </source>
</reference>
<comment type="subcellular location">
    <subcellularLocation>
        <location evidence="2">Cell membrane</location>
        <topology evidence="2">Lipid-anchor</topology>
    </subcellularLocation>
</comment>
<dbReference type="RefSeq" id="WP_189533405.1">
    <property type="nucleotide sequence ID" value="NZ_BMYX01000008.1"/>
</dbReference>
<accession>A0A918P1W9</accession>
<keyword evidence="2" id="KW-0449">Lipoprotein</keyword>
<evidence type="ECO:0000256" key="2">
    <source>
        <dbReference type="RuleBase" id="RU362097"/>
    </source>
</evidence>
<name>A0A918P1W9_9NEIS</name>
<organism evidence="3 4">
    <name type="scientific">Paludibacterium paludis</name>
    <dbReference type="NCBI Taxonomy" id="1225769"/>
    <lineage>
        <taxon>Bacteria</taxon>
        <taxon>Pseudomonadati</taxon>
        <taxon>Pseudomonadota</taxon>
        <taxon>Betaproteobacteria</taxon>
        <taxon>Neisseriales</taxon>
        <taxon>Chromobacteriaceae</taxon>
        <taxon>Paludibacterium</taxon>
    </lineage>
</organism>
<dbReference type="GO" id="GO:0015562">
    <property type="term" value="F:efflux transmembrane transporter activity"/>
    <property type="evidence" value="ECO:0007669"/>
    <property type="project" value="InterPro"/>
</dbReference>
<keyword evidence="2" id="KW-0812">Transmembrane</keyword>
<protein>
    <submittedName>
        <fullName evidence="3">RND transporter</fullName>
    </submittedName>
</protein>
<sequence>MNRPVTLALCLGLAACAQNTPPRPAPALPAQFSAPLPGNAPMGSQAWAMFGDRGLNEWIARVWAGNTDLAVSLARQDAAAAELGVSEAERYPTVGFQQSMERRKLSRYDLGELSEDTPNPSRRYASQFNLSYELDLRGKVSAVVRAGKANYQATRFDESALRLSLARQTAELWMTRAELIASESRLRHAADLRQRVWQSAQARQKAGLTSGNKIRDQEREAAESALQVTQHTDSLKKVERSLCLLAAQMPDECRLPPALPVDQLTLPEIGSELPAQLLQRRPDLAAAEARYNAARARADEAEAARWPALNLIGNVGINAGSWAGLRKSHVLAWSLMPQIAVSLFDGGRLRQEAERSRSATREQYAAWHGAITQAVYEVEDGLAAIMQTQTQYDTRQRQSDLARRQLAAAQNSRQAGLLQGSGEWTVQLTQLQAEQDALLSRKEHLQAAVRLIAALGGGWDPQQPDPKK</sequence>
<reference evidence="3" key="1">
    <citation type="journal article" date="2014" name="Int. J. Syst. Evol. Microbiol.">
        <title>Complete genome sequence of Corynebacterium casei LMG S-19264T (=DSM 44701T), isolated from a smear-ripened cheese.</title>
        <authorList>
            <consortium name="US DOE Joint Genome Institute (JGI-PGF)"/>
            <person name="Walter F."/>
            <person name="Albersmeier A."/>
            <person name="Kalinowski J."/>
            <person name="Ruckert C."/>
        </authorList>
    </citation>
    <scope>NUCLEOTIDE SEQUENCE</scope>
    <source>
        <strain evidence="3">KCTC 32182</strain>
    </source>
</reference>
<dbReference type="Gene3D" id="2.20.200.10">
    <property type="entry name" value="Outer membrane efflux proteins (OEP)"/>
    <property type="match status" value="1"/>
</dbReference>
<dbReference type="EMBL" id="BMYX01000008">
    <property type="protein sequence ID" value="GGY14727.1"/>
    <property type="molecule type" value="Genomic_DNA"/>
</dbReference>
<dbReference type="GO" id="GO:0005886">
    <property type="term" value="C:plasma membrane"/>
    <property type="evidence" value="ECO:0007669"/>
    <property type="project" value="UniProtKB-SubCell"/>
</dbReference>
<evidence type="ECO:0000313" key="4">
    <source>
        <dbReference type="Proteomes" id="UP000645257"/>
    </source>
</evidence>
<dbReference type="NCBIfam" id="TIGR01845">
    <property type="entry name" value="outer_NodT"/>
    <property type="match status" value="1"/>
</dbReference>
<comment type="caution">
    <text evidence="3">The sequence shown here is derived from an EMBL/GenBank/DDBJ whole genome shotgun (WGS) entry which is preliminary data.</text>
</comment>
<evidence type="ECO:0000256" key="1">
    <source>
        <dbReference type="ARBA" id="ARBA00007613"/>
    </source>
</evidence>
<dbReference type="PANTHER" id="PTHR30203">
    <property type="entry name" value="OUTER MEMBRANE CATION EFFLUX PROTEIN"/>
    <property type="match status" value="1"/>
</dbReference>
<dbReference type="InterPro" id="IPR003423">
    <property type="entry name" value="OMP_efflux"/>
</dbReference>
<comment type="similarity">
    <text evidence="1 2">Belongs to the outer membrane factor (OMF) (TC 1.B.17) family.</text>
</comment>
<dbReference type="Proteomes" id="UP000645257">
    <property type="component" value="Unassembled WGS sequence"/>
</dbReference>
<keyword evidence="2" id="KW-0564">Palmitate</keyword>